<dbReference type="SUPFAM" id="SSF49299">
    <property type="entry name" value="PKD domain"/>
    <property type="match status" value="3"/>
</dbReference>
<dbReference type="InterPro" id="IPR022409">
    <property type="entry name" value="PKD/Chitinase_dom"/>
</dbReference>
<dbReference type="InterPro" id="IPR013783">
    <property type="entry name" value="Ig-like_fold"/>
</dbReference>
<dbReference type="PANTHER" id="PTHR46534:SF1">
    <property type="entry name" value="IGGFC-BINDING PROTEIN N-TERMINAL DOMAIN-CONTAINING PROTEIN"/>
    <property type="match status" value="1"/>
</dbReference>
<dbReference type="Gene3D" id="2.60.40.10">
    <property type="entry name" value="Immunoglobulins"/>
    <property type="match status" value="3"/>
</dbReference>
<reference evidence="2 3" key="1">
    <citation type="submission" date="2021-03" db="EMBL/GenBank/DDBJ databases">
        <title>Assistant Professor.</title>
        <authorList>
            <person name="Huq M.A."/>
        </authorList>
    </citation>
    <scope>NUCLEOTIDE SEQUENCE [LARGE SCALE GENOMIC DNA]</scope>
    <source>
        <strain evidence="2 3">MAH-29</strain>
    </source>
</reference>
<dbReference type="NCBIfam" id="TIGR04131">
    <property type="entry name" value="Bac_Flav_CTERM"/>
    <property type="match status" value="1"/>
</dbReference>
<dbReference type="InterPro" id="IPR035234">
    <property type="entry name" value="IgGFc-bd_N"/>
</dbReference>
<accession>A0ABS3YLB0</accession>
<organism evidence="2 3">
    <name type="scientific">Niastella soli</name>
    <dbReference type="NCBI Taxonomy" id="2821487"/>
    <lineage>
        <taxon>Bacteria</taxon>
        <taxon>Pseudomonadati</taxon>
        <taxon>Bacteroidota</taxon>
        <taxon>Chitinophagia</taxon>
        <taxon>Chitinophagales</taxon>
        <taxon>Chitinophagaceae</taxon>
        <taxon>Niastella</taxon>
    </lineage>
</organism>
<dbReference type="Pfam" id="PF13585">
    <property type="entry name" value="CHU_C"/>
    <property type="match status" value="1"/>
</dbReference>
<feature type="domain" description="PKD" evidence="1">
    <location>
        <begin position="749"/>
        <end position="791"/>
    </location>
</feature>
<dbReference type="InterPro" id="IPR000601">
    <property type="entry name" value="PKD_dom"/>
</dbReference>
<dbReference type="RefSeq" id="WP_209136752.1">
    <property type="nucleotide sequence ID" value="NZ_JAGHKO010000001.1"/>
</dbReference>
<name>A0ABS3YLB0_9BACT</name>
<sequence>MTAQDFSNKGKDFWIGYGNHVRMFTGSPAEKMQLYITSDVATTGQVSIASIGFIQNFTVQPNQITTIDIPRTAALLDDGLYNHGIHVTAEKPVVVYSFIYVSAISGATVCLPTSTLGRDYYSVNYTQRSNERDSYSYFFVIAADTGTTTIEITPAANTKGGKAANVPFLVTLQQGQIYNVMGTVSGNTGDDLTGSRIRSLNNGSGCKRIAVFCGSGKIGIGCTAAGTSDNLYQEMYPTATWGKKYVTVPSLSNPTNIFRIIKSDASANVTLNGTTLPATSFINNFYYEFTSNTTNVIESDKPILVAEYFTTQRCEGNPSDGDPEMIYLNPVEQTIAAVTLNSMQPAGVNINTHFLNVVLKNDAGAINSFKLDGVPYKNFNPVPQDANYIYAQISTTAGTHSITCDTGFNIIAYGFGNAESYGFSGGMNLKDLYQYISIENRYSIVDYPATCTNSPFNFSMTFPYMPTKVQWQFGGLYPDVLINAPVPDSTFIKNGRQLYLYRLTGTYNGPVPGTYPIKIIANNPTADGCTGEQEVDFDLRVYPEPTADFAFTGTCLGDTTFFTNQSQTGDNPVIKWTWSFGNGDASNIKDPYYLYKTIASNTVSLSAITQVGCLTDTIQKVVTINPLPVASFQTTGPYCEGHNIFIQDVSTISRGNIAAYTWNMGDGQTFTRTSNAGFNYVYPSTGSYTIDLTVKSDQGCSNKTPGKQIAITAQPKVGFILPENCLSDPFSKFIDTSAIADGTQASFQYLWNFGDPNATAANNTAIVKEPQHKYTATGNYPVSMRVTSGNGCADSVKQVLTINGTTPQAAFAFADGNSICSNKMLTFTNNSLVDFGNIVRLEVYWDYGNDPTNKTIDEEPASGKKYNFQYPALYTPATKDYLVQVVAYSGETCLSTSTKTLTTKVIPELQFNPIDPVCLDVAPFQITQASVLNGLTGDGIYLGQGVGKTGLFTPKIARPGIDTIQYVFTAVNNCVNTIKQTVQVYPLPVVYAGADCYLLEGNFLTIPATASGNKLNYVWSPATALSNPVILNPNASPVDEISYTLTATSADGCKASDDITIKVLKNLHIPNAFSPNGDGIHDRWEIKYLNTYPGATVELYNRYGQLVYRSAGYSQSWDGTFNGNPLPVGTYYYIINPKNGRNQLSGYVDLIR</sequence>
<dbReference type="InterPro" id="IPR035986">
    <property type="entry name" value="PKD_dom_sf"/>
</dbReference>
<dbReference type="Pfam" id="PF18911">
    <property type="entry name" value="PKD_4"/>
    <property type="match status" value="2"/>
</dbReference>
<proteinExistence type="predicted"/>
<protein>
    <submittedName>
        <fullName evidence="2">Gliding motility-associated C-terminal domain-containing protein</fullName>
    </submittedName>
</protein>
<dbReference type="InterPro" id="IPR026341">
    <property type="entry name" value="T9SS_type_B"/>
</dbReference>
<keyword evidence="3" id="KW-1185">Reference proteome</keyword>
<dbReference type="EMBL" id="JAGHKO010000001">
    <property type="protein sequence ID" value="MBO9198668.1"/>
    <property type="molecule type" value="Genomic_DNA"/>
</dbReference>
<evidence type="ECO:0000313" key="2">
    <source>
        <dbReference type="EMBL" id="MBO9198668.1"/>
    </source>
</evidence>
<dbReference type="Pfam" id="PF17517">
    <property type="entry name" value="IgGFc_binding"/>
    <property type="match status" value="1"/>
</dbReference>
<dbReference type="SMART" id="SM00089">
    <property type="entry name" value="PKD"/>
    <property type="match status" value="3"/>
</dbReference>
<comment type="caution">
    <text evidence="2">The sequence shown here is derived from an EMBL/GenBank/DDBJ whole genome shotgun (WGS) entry which is preliminary data.</text>
</comment>
<dbReference type="PROSITE" id="PS50093">
    <property type="entry name" value="PKD"/>
    <property type="match status" value="3"/>
</dbReference>
<gene>
    <name evidence="2" type="ORF">J7I42_00245</name>
</gene>
<dbReference type="Proteomes" id="UP000677244">
    <property type="component" value="Unassembled WGS sequence"/>
</dbReference>
<evidence type="ECO:0000313" key="3">
    <source>
        <dbReference type="Proteomes" id="UP000677244"/>
    </source>
</evidence>
<evidence type="ECO:0000259" key="1">
    <source>
        <dbReference type="PROSITE" id="PS50093"/>
    </source>
</evidence>
<feature type="domain" description="PKD" evidence="1">
    <location>
        <begin position="566"/>
        <end position="624"/>
    </location>
</feature>
<dbReference type="CDD" id="cd00146">
    <property type="entry name" value="PKD"/>
    <property type="match status" value="2"/>
</dbReference>
<dbReference type="PANTHER" id="PTHR46534">
    <property type="entry name" value="IGGFC_BINDING DOMAIN-CONTAINING PROTEIN"/>
    <property type="match status" value="1"/>
</dbReference>
<feature type="domain" description="PKD" evidence="1">
    <location>
        <begin position="655"/>
        <end position="699"/>
    </location>
</feature>